<dbReference type="UniPathway" id="UPA00035">
    <property type="reaction ID" value="UER00043"/>
</dbReference>
<dbReference type="Gene3D" id="3.20.20.70">
    <property type="entry name" value="Aldolase class I"/>
    <property type="match status" value="1"/>
</dbReference>
<dbReference type="PROSITE" id="PS00614">
    <property type="entry name" value="IGPS"/>
    <property type="match status" value="1"/>
</dbReference>
<keyword evidence="7 8" id="KW-0456">Lyase</keyword>
<keyword evidence="5 8" id="KW-0822">Tryptophan biosynthesis</keyword>
<dbReference type="CDD" id="cd00331">
    <property type="entry name" value="IGPS"/>
    <property type="match status" value="1"/>
</dbReference>
<reference evidence="10" key="1">
    <citation type="journal article" date="2011" name="Environ. Microbiol.">
        <title>Time-series analyses of Monterey Bay coastal microbial picoplankton using a 'genome proxy' microarray.</title>
        <authorList>
            <person name="Rich V.I."/>
            <person name="Pham V.D."/>
            <person name="Eppley J."/>
            <person name="Shi Y."/>
            <person name="DeLong E.F."/>
        </authorList>
    </citation>
    <scope>NUCLEOTIDE SEQUENCE</scope>
</reference>
<evidence type="ECO:0000256" key="5">
    <source>
        <dbReference type="ARBA" id="ARBA00022822"/>
    </source>
</evidence>
<keyword evidence="3 8" id="KW-0028">Amino-acid biosynthesis</keyword>
<dbReference type="InterPro" id="IPR045186">
    <property type="entry name" value="Indole-3-glycerol_P_synth"/>
</dbReference>
<dbReference type="NCBIfam" id="NF001377">
    <property type="entry name" value="PRK00278.2-4"/>
    <property type="match status" value="1"/>
</dbReference>
<dbReference type="NCBIfam" id="NF001373">
    <property type="entry name" value="PRK00278.1-6"/>
    <property type="match status" value="1"/>
</dbReference>
<dbReference type="GO" id="GO:0004640">
    <property type="term" value="F:phosphoribosylanthranilate isomerase activity"/>
    <property type="evidence" value="ECO:0007669"/>
    <property type="project" value="TreeGrafter"/>
</dbReference>
<dbReference type="FunFam" id="3.20.20.70:FF:000024">
    <property type="entry name" value="Indole-3-glycerol phosphate synthase"/>
    <property type="match status" value="1"/>
</dbReference>
<evidence type="ECO:0000256" key="6">
    <source>
        <dbReference type="ARBA" id="ARBA00023141"/>
    </source>
</evidence>
<evidence type="ECO:0000256" key="4">
    <source>
        <dbReference type="ARBA" id="ARBA00022793"/>
    </source>
</evidence>
<dbReference type="SUPFAM" id="SSF51366">
    <property type="entry name" value="Ribulose-phoshate binding barrel"/>
    <property type="match status" value="1"/>
</dbReference>
<dbReference type="InterPro" id="IPR013798">
    <property type="entry name" value="Indole-3-glycerol_P_synth_dom"/>
</dbReference>
<evidence type="ECO:0000256" key="3">
    <source>
        <dbReference type="ARBA" id="ARBA00022605"/>
    </source>
</evidence>
<dbReference type="PANTHER" id="PTHR22854:SF2">
    <property type="entry name" value="INDOLE-3-GLYCEROL-PHOSPHATE SYNTHASE"/>
    <property type="match status" value="1"/>
</dbReference>
<dbReference type="EMBL" id="GU474866">
    <property type="protein sequence ID" value="ADI17459.1"/>
    <property type="molecule type" value="Genomic_DNA"/>
</dbReference>
<dbReference type="GO" id="GO:0000162">
    <property type="term" value="P:L-tryptophan biosynthetic process"/>
    <property type="evidence" value="ECO:0007669"/>
    <property type="project" value="UniProtKB-UniRule"/>
</dbReference>
<keyword evidence="6 8" id="KW-0057">Aromatic amino acid biosynthesis</keyword>
<dbReference type="EC" id="4.1.1.48" evidence="8"/>
<evidence type="ECO:0000256" key="1">
    <source>
        <dbReference type="ARBA" id="ARBA00001633"/>
    </source>
</evidence>
<dbReference type="GO" id="GO:0004425">
    <property type="term" value="F:indole-3-glycerol-phosphate synthase activity"/>
    <property type="evidence" value="ECO:0007669"/>
    <property type="project" value="UniProtKB-UniRule"/>
</dbReference>
<dbReference type="Pfam" id="PF00218">
    <property type="entry name" value="IGPS"/>
    <property type="match status" value="1"/>
</dbReference>
<dbReference type="HAMAP" id="MF_00134_B">
    <property type="entry name" value="IGPS_B"/>
    <property type="match status" value="1"/>
</dbReference>
<sequence>MSGILKKIIDHKLIEIERDKIDRSVNSLEEDIDLFDIRPFENSLKCSEDDEFPHIIAEIKKASPSKGLLSQNFSPSEIAKNYDTAGATCISVLTESEFFKGSLKDLLAVKKNCSVPILRKDFIVDPYQIVQSRAFGADCVLLIVAAIPKNLLFELEEQALSLGMNVLVETHNEEELEIALMCKTNLIGINNRNLGTFKVDINTSVRLCKEVPKSKLVISESGISSLSDLNFLMSKGIFCFLIGESLMKNENPGLALKSLLSKRCNSN</sequence>
<dbReference type="InterPro" id="IPR001468">
    <property type="entry name" value="Indole-3-GlycerolPSynthase_CS"/>
</dbReference>
<evidence type="ECO:0000313" key="10">
    <source>
        <dbReference type="EMBL" id="ADI17459.1"/>
    </source>
</evidence>
<dbReference type="InterPro" id="IPR013785">
    <property type="entry name" value="Aldolase_TIM"/>
</dbReference>
<dbReference type="InterPro" id="IPR011060">
    <property type="entry name" value="RibuloseP-bd_barrel"/>
</dbReference>
<feature type="domain" description="Indole-3-glycerol phosphate synthase" evidence="9">
    <location>
        <begin position="5"/>
        <end position="259"/>
    </location>
</feature>
<protein>
    <recommendedName>
        <fullName evidence="8">Indole-3-glycerol phosphate synthase</fullName>
        <shortName evidence="8">IGPS</shortName>
        <ecNumber evidence="8">4.1.1.48</ecNumber>
    </recommendedName>
</protein>
<accession>E0XSU1</accession>
<evidence type="ECO:0000256" key="2">
    <source>
        <dbReference type="ARBA" id="ARBA00004696"/>
    </source>
</evidence>
<organism evidence="10">
    <name type="scientific">uncultured beta proteobacterium HF0130_04F21</name>
    <dbReference type="NCBI Taxonomy" id="710819"/>
    <lineage>
        <taxon>Bacteria</taxon>
        <taxon>Pseudomonadati</taxon>
        <taxon>Pseudomonadota</taxon>
        <taxon>Betaproteobacteria</taxon>
        <taxon>Nitrosomonadales</taxon>
        <taxon>Nitrosomonadaceae</taxon>
        <taxon>environmental samples</taxon>
    </lineage>
</organism>
<evidence type="ECO:0000259" key="9">
    <source>
        <dbReference type="Pfam" id="PF00218"/>
    </source>
</evidence>
<proteinExistence type="inferred from homology"/>
<dbReference type="AlphaFoldDB" id="E0XSU1"/>
<evidence type="ECO:0000256" key="7">
    <source>
        <dbReference type="ARBA" id="ARBA00023239"/>
    </source>
</evidence>
<comment type="catalytic activity">
    <reaction evidence="1 8">
        <text>1-(2-carboxyphenylamino)-1-deoxy-D-ribulose 5-phosphate + H(+) = (1S,2R)-1-C-(indol-3-yl)glycerol 3-phosphate + CO2 + H2O</text>
        <dbReference type="Rhea" id="RHEA:23476"/>
        <dbReference type="ChEBI" id="CHEBI:15377"/>
        <dbReference type="ChEBI" id="CHEBI:15378"/>
        <dbReference type="ChEBI" id="CHEBI:16526"/>
        <dbReference type="ChEBI" id="CHEBI:58613"/>
        <dbReference type="ChEBI" id="CHEBI:58866"/>
        <dbReference type="EC" id="4.1.1.48"/>
    </reaction>
</comment>
<comment type="similarity">
    <text evidence="8">Belongs to the TrpC family.</text>
</comment>
<dbReference type="PANTHER" id="PTHR22854">
    <property type="entry name" value="TRYPTOPHAN BIOSYNTHESIS PROTEIN"/>
    <property type="match status" value="1"/>
</dbReference>
<name>E0XSU1_9PROT</name>
<gene>
    <name evidence="8" type="primary">trpC</name>
</gene>
<keyword evidence="4 8" id="KW-0210">Decarboxylase</keyword>
<evidence type="ECO:0000256" key="8">
    <source>
        <dbReference type="HAMAP-Rule" id="MF_00134"/>
    </source>
</evidence>
<comment type="pathway">
    <text evidence="2 8">Amino-acid biosynthesis; L-tryptophan biosynthesis; L-tryptophan from chorismate: step 4/5.</text>
</comment>